<feature type="compositionally biased region" description="Basic and acidic residues" evidence="1">
    <location>
        <begin position="184"/>
        <end position="202"/>
    </location>
</feature>
<proteinExistence type="predicted"/>
<accession>A0ABU6USR8</accession>
<name>A0ABU6USR8_9FABA</name>
<feature type="compositionally biased region" description="Basic and acidic residues" evidence="1">
    <location>
        <begin position="1"/>
        <end position="12"/>
    </location>
</feature>
<evidence type="ECO:0000256" key="1">
    <source>
        <dbReference type="SAM" id="MobiDB-lite"/>
    </source>
</evidence>
<evidence type="ECO:0000313" key="2">
    <source>
        <dbReference type="EMBL" id="MED6164362.1"/>
    </source>
</evidence>
<comment type="caution">
    <text evidence="2">The sequence shown here is derived from an EMBL/GenBank/DDBJ whole genome shotgun (WGS) entry which is preliminary data.</text>
</comment>
<dbReference type="EMBL" id="JASCZI010122482">
    <property type="protein sequence ID" value="MED6164362.1"/>
    <property type="molecule type" value="Genomic_DNA"/>
</dbReference>
<keyword evidence="3" id="KW-1185">Reference proteome</keyword>
<reference evidence="2 3" key="1">
    <citation type="journal article" date="2023" name="Plants (Basel)">
        <title>Bridging the Gap: Combining Genomics and Transcriptomics Approaches to Understand Stylosanthes scabra, an Orphan Legume from the Brazilian Caatinga.</title>
        <authorList>
            <person name="Ferreira-Neto J.R.C."/>
            <person name="da Silva M.D."/>
            <person name="Binneck E."/>
            <person name="de Melo N.F."/>
            <person name="da Silva R.H."/>
            <person name="de Melo A.L.T.M."/>
            <person name="Pandolfi V."/>
            <person name="Bustamante F.O."/>
            <person name="Brasileiro-Vidal A.C."/>
            <person name="Benko-Iseppon A.M."/>
        </authorList>
    </citation>
    <scope>NUCLEOTIDE SEQUENCE [LARGE SCALE GENOMIC DNA]</scope>
    <source>
        <tissue evidence="2">Leaves</tissue>
    </source>
</reference>
<organism evidence="2 3">
    <name type="scientific">Stylosanthes scabra</name>
    <dbReference type="NCBI Taxonomy" id="79078"/>
    <lineage>
        <taxon>Eukaryota</taxon>
        <taxon>Viridiplantae</taxon>
        <taxon>Streptophyta</taxon>
        <taxon>Embryophyta</taxon>
        <taxon>Tracheophyta</taxon>
        <taxon>Spermatophyta</taxon>
        <taxon>Magnoliopsida</taxon>
        <taxon>eudicotyledons</taxon>
        <taxon>Gunneridae</taxon>
        <taxon>Pentapetalae</taxon>
        <taxon>rosids</taxon>
        <taxon>fabids</taxon>
        <taxon>Fabales</taxon>
        <taxon>Fabaceae</taxon>
        <taxon>Papilionoideae</taxon>
        <taxon>50 kb inversion clade</taxon>
        <taxon>dalbergioids sensu lato</taxon>
        <taxon>Dalbergieae</taxon>
        <taxon>Pterocarpus clade</taxon>
        <taxon>Stylosanthes</taxon>
    </lineage>
</organism>
<evidence type="ECO:0000313" key="3">
    <source>
        <dbReference type="Proteomes" id="UP001341840"/>
    </source>
</evidence>
<feature type="region of interest" description="Disordered" evidence="1">
    <location>
        <begin position="179"/>
        <end position="211"/>
    </location>
</feature>
<protein>
    <submittedName>
        <fullName evidence="2">Uncharacterized protein</fullName>
    </submittedName>
</protein>
<feature type="compositionally biased region" description="Low complexity" evidence="1">
    <location>
        <begin position="29"/>
        <end position="51"/>
    </location>
</feature>
<dbReference type="Proteomes" id="UP001341840">
    <property type="component" value="Unassembled WGS sequence"/>
</dbReference>
<feature type="region of interest" description="Disordered" evidence="1">
    <location>
        <begin position="1"/>
        <end position="79"/>
    </location>
</feature>
<gene>
    <name evidence="2" type="ORF">PIB30_089155</name>
</gene>
<feature type="compositionally biased region" description="Basic and acidic residues" evidence="1">
    <location>
        <begin position="121"/>
        <end position="145"/>
    </location>
</feature>
<feature type="region of interest" description="Disordered" evidence="1">
    <location>
        <begin position="115"/>
        <end position="148"/>
    </location>
</feature>
<sequence length="301" mass="33022">MKAKKDKLEKKKTTMRVPSSNRDTESDSESYQSSLIDSDSKSSSSSDSGSDVEPESEHAVYEEPPPQQEIQSKKKNDRAIVGSNEPLIITQQSVAILGFSQSEDTPLTVAFENIRKRKKQQREDTNTKKRLSHINEGDELIKEAGRSTSETRMFDSFETVSLGRDDSGNVAVEGSIVVPSQPSQKEKEVLQAESEQHEKTNDAEVEGEDAAVESGDAVVEFCSKSVSDLDAGPYNLNNNLGGTTKVEPDPINIQIPVELELTLRPWLQPEAETSAAKGPIESTDEIIMHVLLSMNQEGPST</sequence>